<gene>
    <name evidence="2" type="ORF">G0Q06_12325</name>
</gene>
<dbReference type="AlphaFoldDB" id="A0A6B2M3B3"/>
<evidence type="ECO:0000313" key="3">
    <source>
        <dbReference type="Proteomes" id="UP000478417"/>
    </source>
</evidence>
<dbReference type="RefSeq" id="WP_163966522.1">
    <property type="nucleotide sequence ID" value="NZ_JAAGNX010000003.1"/>
</dbReference>
<dbReference type="EMBL" id="JAAGNX010000003">
    <property type="protein sequence ID" value="NDV63243.1"/>
    <property type="molecule type" value="Genomic_DNA"/>
</dbReference>
<feature type="region of interest" description="Disordered" evidence="1">
    <location>
        <begin position="1"/>
        <end position="22"/>
    </location>
</feature>
<dbReference type="Proteomes" id="UP000478417">
    <property type="component" value="Unassembled WGS sequence"/>
</dbReference>
<evidence type="ECO:0000313" key="2">
    <source>
        <dbReference type="EMBL" id="NDV63243.1"/>
    </source>
</evidence>
<comment type="caution">
    <text evidence="2">The sequence shown here is derived from an EMBL/GenBank/DDBJ whole genome shotgun (WGS) entry which is preliminary data.</text>
</comment>
<name>A0A6B2M3B3_9BACT</name>
<sequence>MTKKTHLENTPPSSISPDCPLTDNLEKEVKGSVLEESGQTWYRIERTDLMGSFLMSLISDSDHWLFITSSGALTAGRINPDHALLPYYTQDKIEDLSASTGSRTIVRIHQDEGATTYWEPFTEHGKRGACIERHLQKNTTGNHIILEERNKDLGLLIRISWRPSGRFGFVRKVEILNESTKPRRIEVLDGLQNILPPGLAQRFQNEFSILGNAYKQTELVEPAGMGIYHLSSEPTDLASPMEALRANIAWQCGLDKPLYLISEQQLSSFLAGGKLETESECRGKRGSYLTLDGHELKAGGSACWYNCADVDKEPGEIEELLELISSSTELQEEIEADCERTQENLLKMLGQADGLQKSNESSRTMRHTSNTVFNLMRGGALITGYELPVDDVVKTVTRFNKEAGKRLKALLPADEKLHCRDPWSSDHPLCKADGDARRLVREYLPLSFSRRHGDPSRPWNRFSIEIKEDDGSPRFNYQGNWRDIFQNWEALLHSYPEYLEAAIFRFLNATTADGYNPYRLTKEGFEWEELEPGDAWANIGYWGDHQIIYLLRLLEASTRFHPDRLAGLLSEEGCVYAEIPYRIRSYEEILNDPRETIDYDEEWAKRIEARVEQKGSDGKLMHGGEGAIINVSLMEKLLAPLMAKLSNFVPSGGIWMNTQRPEWNDANNALVGYGISVVTLGYVARYLRFLITEFGETLESGEYALSSELGELLTAQINVFTATPGEVSPQERFALMQKLGQSASDFRGSLYDNALSGTKTQVTGKDILEYAKSALAHVELCLRENKREDALWHSYNLIKIEDKAIEVSHLHVMLEGQVSILSAGILDTNESLELLKSLRESELYRADQDSYILYPNKRLPDFLDKNCLSKEDIDAIPLLLKLVWAGNQSLVRKRSKGSYAFSGKLRNKQDVENVLNGLAENPDFSDLVSSDGPAVLELFENTFNHHAFTGRSGTFFAYEGLGSIYWHMVSKLVLAVQELIPMGDQQKATQELIERYRALRDGIGISKNPALYGAIPTDAYSHTPEGAGAQQPGMTGQVKEDLLIRMAELGVYVADGLIGFRTDLLSREELLDHKTEFVLPGLTGGEITEELPAGSLAYSFCQVPVIYLSGQDSSCVSVELGDGTVEELPDMRIPKELSREIFNRTGKVARIRVRFP</sequence>
<reference evidence="2 3" key="1">
    <citation type="submission" date="2020-02" db="EMBL/GenBank/DDBJ databases">
        <title>Albibacoteraceae fam. nov., the first described family within the subdivision 4 Verrucomicrobia.</title>
        <authorList>
            <person name="Xi F."/>
        </authorList>
    </citation>
    <scope>NUCLEOTIDE SEQUENCE [LARGE SCALE GENOMIC DNA]</scope>
    <source>
        <strain evidence="2 3">CK1056</strain>
    </source>
</reference>
<protein>
    <submittedName>
        <fullName evidence="2">Uncharacterized protein</fullName>
    </submittedName>
</protein>
<accession>A0A6B2M3B3</accession>
<organism evidence="2 3">
    <name type="scientific">Oceanipulchritudo coccoides</name>
    <dbReference type="NCBI Taxonomy" id="2706888"/>
    <lineage>
        <taxon>Bacteria</taxon>
        <taxon>Pseudomonadati</taxon>
        <taxon>Verrucomicrobiota</taxon>
        <taxon>Opitutia</taxon>
        <taxon>Puniceicoccales</taxon>
        <taxon>Oceanipulchritudinaceae</taxon>
        <taxon>Oceanipulchritudo</taxon>
    </lineage>
</organism>
<proteinExistence type="predicted"/>
<keyword evidence="3" id="KW-1185">Reference proteome</keyword>
<evidence type="ECO:0000256" key="1">
    <source>
        <dbReference type="SAM" id="MobiDB-lite"/>
    </source>
</evidence>